<dbReference type="PROSITE" id="PS00211">
    <property type="entry name" value="ABC_TRANSPORTER_1"/>
    <property type="match status" value="1"/>
</dbReference>
<evidence type="ECO:0000256" key="6">
    <source>
        <dbReference type="ARBA" id="ARBA00023136"/>
    </source>
</evidence>
<evidence type="ECO:0000256" key="7">
    <source>
        <dbReference type="SAM" id="Phobius"/>
    </source>
</evidence>
<dbReference type="PANTHER" id="PTHR43394:SF1">
    <property type="entry name" value="ATP-BINDING CASSETTE SUB-FAMILY B MEMBER 10, MITOCHONDRIAL"/>
    <property type="match status" value="1"/>
</dbReference>
<dbReference type="PANTHER" id="PTHR43394">
    <property type="entry name" value="ATP-DEPENDENT PERMEASE MDL1, MITOCHONDRIAL"/>
    <property type="match status" value="1"/>
</dbReference>
<evidence type="ECO:0000256" key="2">
    <source>
        <dbReference type="ARBA" id="ARBA00022692"/>
    </source>
</evidence>
<dbReference type="PROSITE" id="PS50893">
    <property type="entry name" value="ABC_TRANSPORTER_2"/>
    <property type="match status" value="1"/>
</dbReference>
<comment type="caution">
    <text evidence="10">The sequence shown here is derived from an EMBL/GenBank/DDBJ whole genome shotgun (WGS) entry which is preliminary data.</text>
</comment>
<evidence type="ECO:0000256" key="3">
    <source>
        <dbReference type="ARBA" id="ARBA00022741"/>
    </source>
</evidence>
<dbReference type="GO" id="GO:0005524">
    <property type="term" value="F:ATP binding"/>
    <property type="evidence" value="ECO:0007669"/>
    <property type="project" value="UniProtKB-KW"/>
</dbReference>
<dbReference type="InterPro" id="IPR011527">
    <property type="entry name" value="ABC1_TM_dom"/>
</dbReference>
<dbReference type="Proteomes" id="UP001161691">
    <property type="component" value="Unassembled WGS sequence"/>
</dbReference>
<dbReference type="InterPro" id="IPR027417">
    <property type="entry name" value="P-loop_NTPase"/>
</dbReference>
<name>A0ABT6TDB4_9BACL</name>
<feature type="domain" description="ABC transporter" evidence="8">
    <location>
        <begin position="363"/>
        <end position="598"/>
    </location>
</feature>
<feature type="domain" description="ABC transmembrane type-1" evidence="9">
    <location>
        <begin position="61"/>
        <end position="330"/>
    </location>
</feature>
<dbReference type="InterPro" id="IPR039421">
    <property type="entry name" value="Type_1_exporter"/>
</dbReference>
<keyword evidence="4 10" id="KW-0067">ATP-binding</keyword>
<sequence length="600" mass="67302">MNTAAVPKSEPTSYGLEHLFENEALTDRRPSRILYLLYKDHWIKLLWSAFYFLIKHSPVYVLPIITANLINMATKPDKYSTSSLWWNIGILFVVIVQNVPTQVLHISYMSKAIRYVEASLRSTLVRKLQRLSMSAHGELAAGRLQSKVLRDVEAIEFLSRQMMLSVLPAIVSVVVAVVITAGKSWTVMLFFLLTIPAGVAMVTFFRKKIQRTNSDFRKQIESMSGQVSEMVGMMPVTRAHGLQETEINKIDSTLSKLRTKGYKLDIVEAYFGSAAWVTFQTFQVLCLAFTVLLAFRGEIPVGDIVLYQSYFAMILGAITQLINIYPNIAKGFESIYSVTEILLSQDTEEYRGHRKLEEVRGEFDFRNVNFGYPNSDRHVLNGFDLQVKAGECIALVGASGAGKSTVLNLAIGFSRPTFGEVAIDGVPMDELDMTSYRSRIAVVHQSTVLFSGTIRENITYGLPSVSEERLDEVIRMTYLQDVIAQLPQGLDTAVGEHGGKLSGGQRQRIAIARALVRDPKIILLDEATSALDNESEYYVQQAMQKLIQNRTTFIVAHRLSTIRDADRIVVMKRGQVAEIGTYDELMAKGGEFYQLKQLQA</sequence>
<organism evidence="10 11">
    <name type="scientific">Cohnella hashimotonis</name>
    <dbReference type="NCBI Taxonomy" id="2826895"/>
    <lineage>
        <taxon>Bacteria</taxon>
        <taxon>Bacillati</taxon>
        <taxon>Bacillota</taxon>
        <taxon>Bacilli</taxon>
        <taxon>Bacillales</taxon>
        <taxon>Paenibacillaceae</taxon>
        <taxon>Cohnella</taxon>
    </lineage>
</organism>
<keyword evidence="11" id="KW-1185">Reference proteome</keyword>
<evidence type="ECO:0000256" key="4">
    <source>
        <dbReference type="ARBA" id="ARBA00022840"/>
    </source>
</evidence>
<comment type="subcellular location">
    <subcellularLocation>
        <location evidence="1">Cell membrane</location>
        <topology evidence="1">Multi-pass membrane protein</topology>
    </subcellularLocation>
</comment>
<reference evidence="10" key="1">
    <citation type="submission" date="2023-04" db="EMBL/GenBank/DDBJ databases">
        <title>Comparative genomic analysis of Cohnella hashimotonis sp. nov., isolated from the International Space Station.</title>
        <authorList>
            <person name="Venkateswaran K."/>
            <person name="Simpson A."/>
        </authorList>
    </citation>
    <scope>NUCLEOTIDE SEQUENCE</scope>
    <source>
        <strain evidence="10">F6_2S_P_1</strain>
    </source>
</reference>
<dbReference type="Gene3D" id="1.20.1560.10">
    <property type="entry name" value="ABC transporter type 1, transmembrane domain"/>
    <property type="match status" value="1"/>
</dbReference>
<evidence type="ECO:0000259" key="9">
    <source>
        <dbReference type="PROSITE" id="PS50929"/>
    </source>
</evidence>
<dbReference type="SMART" id="SM00382">
    <property type="entry name" value="AAA"/>
    <property type="match status" value="1"/>
</dbReference>
<evidence type="ECO:0000313" key="11">
    <source>
        <dbReference type="Proteomes" id="UP001161691"/>
    </source>
</evidence>
<feature type="transmembrane region" description="Helical" evidence="7">
    <location>
        <begin position="162"/>
        <end position="181"/>
    </location>
</feature>
<dbReference type="SUPFAM" id="SSF52540">
    <property type="entry name" value="P-loop containing nucleoside triphosphate hydrolases"/>
    <property type="match status" value="1"/>
</dbReference>
<gene>
    <name evidence="10" type="ORF">KB449_06305</name>
</gene>
<evidence type="ECO:0000259" key="8">
    <source>
        <dbReference type="PROSITE" id="PS50893"/>
    </source>
</evidence>
<feature type="transmembrane region" description="Helical" evidence="7">
    <location>
        <begin position="187"/>
        <end position="205"/>
    </location>
</feature>
<dbReference type="PROSITE" id="PS50929">
    <property type="entry name" value="ABC_TM1F"/>
    <property type="match status" value="1"/>
</dbReference>
<protein>
    <submittedName>
        <fullName evidence="10">ABC transporter ATP-binding protein</fullName>
    </submittedName>
</protein>
<dbReference type="RefSeq" id="WP_282907564.1">
    <property type="nucleotide sequence ID" value="NZ_JAGRPV010000001.1"/>
</dbReference>
<dbReference type="InterPro" id="IPR017871">
    <property type="entry name" value="ABC_transporter-like_CS"/>
</dbReference>
<keyword evidence="3" id="KW-0547">Nucleotide-binding</keyword>
<dbReference type="Gene3D" id="3.40.50.300">
    <property type="entry name" value="P-loop containing nucleotide triphosphate hydrolases"/>
    <property type="match status" value="1"/>
</dbReference>
<dbReference type="SUPFAM" id="SSF90123">
    <property type="entry name" value="ABC transporter transmembrane region"/>
    <property type="match status" value="1"/>
</dbReference>
<feature type="transmembrane region" description="Helical" evidence="7">
    <location>
        <begin position="85"/>
        <end position="104"/>
    </location>
</feature>
<evidence type="ECO:0000256" key="5">
    <source>
        <dbReference type="ARBA" id="ARBA00022989"/>
    </source>
</evidence>
<feature type="transmembrane region" description="Helical" evidence="7">
    <location>
        <begin position="269"/>
        <end position="295"/>
    </location>
</feature>
<dbReference type="InterPro" id="IPR003593">
    <property type="entry name" value="AAA+_ATPase"/>
</dbReference>
<dbReference type="InterPro" id="IPR036640">
    <property type="entry name" value="ABC1_TM_sf"/>
</dbReference>
<evidence type="ECO:0000313" key="10">
    <source>
        <dbReference type="EMBL" id="MDI4644566.1"/>
    </source>
</evidence>
<evidence type="ECO:0000256" key="1">
    <source>
        <dbReference type="ARBA" id="ARBA00004651"/>
    </source>
</evidence>
<feature type="transmembrane region" description="Helical" evidence="7">
    <location>
        <begin position="307"/>
        <end position="325"/>
    </location>
</feature>
<dbReference type="Pfam" id="PF00005">
    <property type="entry name" value="ABC_tran"/>
    <property type="match status" value="1"/>
</dbReference>
<dbReference type="Pfam" id="PF00664">
    <property type="entry name" value="ABC_membrane"/>
    <property type="match status" value="1"/>
</dbReference>
<keyword evidence="6 7" id="KW-0472">Membrane</keyword>
<dbReference type="InterPro" id="IPR003439">
    <property type="entry name" value="ABC_transporter-like_ATP-bd"/>
</dbReference>
<dbReference type="CDD" id="cd07346">
    <property type="entry name" value="ABC_6TM_exporters"/>
    <property type="match status" value="1"/>
</dbReference>
<accession>A0ABT6TDB4</accession>
<feature type="transmembrane region" description="Helical" evidence="7">
    <location>
        <begin position="45"/>
        <end position="65"/>
    </location>
</feature>
<keyword evidence="5 7" id="KW-1133">Transmembrane helix</keyword>
<proteinExistence type="predicted"/>
<dbReference type="EMBL" id="JAGRPV010000001">
    <property type="protein sequence ID" value="MDI4644566.1"/>
    <property type="molecule type" value="Genomic_DNA"/>
</dbReference>
<keyword evidence="2 7" id="KW-0812">Transmembrane</keyword>